<reference evidence="1" key="1">
    <citation type="submission" date="2023-05" db="EMBL/GenBank/DDBJ databases">
        <authorList>
            <person name="Huff M."/>
        </authorList>
    </citation>
    <scope>NUCLEOTIDE SEQUENCE</scope>
</reference>
<dbReference type="PANTHER" id="PTHR47075:SF9">
    <property type="entry name" value="TRANSCRIPTION FACTOR BHLH47"/>
    <property type="match status" value="1"/>
</dbReference>
<evidence type="ECO:0000313" key="1">
    <source>
        <dbReference type="EMBL" id="CAI9773742.1"/>
    </source>
</evidence>
<protein>
    <submittedName>
        <fullName evidence="1">Uncharacterized protein</fullName>
    </submittedName>
</protein>
<dbReference type="PANTHER" id="PTHR47075">
    <property type="entry name" value="TRANSCRIPTION FACTOR BHLH47"/>
    <property type="match status" value="1"/>
</dbReference>
<evidence type="ECO:0000313" key="2">
    <source>
        <dbReference type="Proteomes" id="UP000834106"/>
    </source>
</evidence>
<name>A0AAD2DZN4_9LAMI</name>
<dbReference type="AlphaFoldDB" id="A0AAD2DZN4"/>
<proteinExistence type="predicted"/>
<dbReference type="EMBL" id="OU503048">
    <property type="protein sequence ID" value="CAI9773742.1"/>
    <property type="molecule type" value="Genomic_DNA"/>
</dbReference>
<keyword evidence="2" id="KW-1185">Reference proteome</keyword>
<sequence>MVKNTLDEIICLGKENAALLSESQYVSMEKKELRDENSALEAQIEKLQCELMERVSGPQLDLNVAPPECELQELESQIGDDHHHRLPCVAPVVNPLYLVPVCLDTRAYREPRLHRL</sequence>
<organism evidence="1 2">
    <name type="scientific">Fraxinus pennsylvanica</name>
    <dbReference type="NCBI Taxonomy" id="56036"/>
    <lineage>
        <taxon>Eukaryota</taxon>
        <taxon>Viridiplantae</taxon>
        <taxon>Streptophyta</taxon>
        <taxon>Embryophyta</taxon>
        <taxon>Tracheophyta</taxon>
        <taxon>Spermatophyta</taxon>
        <taxon>Magnoliopsida</taxon>
        <taxon>eudicotyledons</taxon>
        <taxon>Gunneridae</taxon>
        <taxon>Pentapetalae</taxon>
        <taxon>asterids</taxon>
        <taxon>lamiids</taxon>
        <taxon>Lamiales</taxon>
        <taxon>Oleaceae</taxon>
        <taxon>Oleeae</taxon>
        <taxon>Fraxinus</taxon>
    </lineage>
</organism>
<dbReference type="Proteomes" id="UP000834106">
    <property type="component" value="Chromosome 13"/>
</dbReference>
<accession>A0AAD2DZN4</accession>
<gene>
    <name evidence="1" type="ORF">FPE_LOCUS21172</name>
</gene>